<dbReference type="AlphaFoldDB" id="A0A2R5GLP4"/>
<feature type="region of interest" description="Disordered" evidence="1">
    <location>
        <begin position="1"/>
        <end position="263"/>
    </location>
</feature>
<evidence type="ECO:0000313" key="3">
    <source>
        <dbReference type="Proteomes" id="UP000241890"/>
    </source>
</evidence>
<gene>
    <name evidence="2" type="ORF">FCC1311_080472</name>
</gene>
<reference evidence="2 3" key="1">
    <citation type="submission" date="2017-12" db="EMBL/GenBank/DDBJ databases">
        <title>Sequencing, de novo assembly and annotation of complete genome of a new Thraustochytrid species, strain FCC1311.</title>
        <authorList>
            <person name="Sedici K."/>
            <person name="Godart F."/>
            <person name="Aiese Cigliano R."/>
            <person name="Sanseverino W."/>
            <person name="Barakat M."/>
            <person name="Ortet P."/>
            <person name="Marechal E."/>
            <person name="Cagnac O."/>
            <person name="Amato A."/>
        </authorList>
    </citation>
    <scope>NUCLEOTIDE SEQUENCE [LARGE SCALE GENOMIC DNA]</scope>
</reference>
<feature type="compositionally biased region" description="Low complexity" evidence="1">
    <location>
        <begin position="66"/>
        <end position="82"/>
    </location>
</feature>
<dbReference type="EMBL" id="BEYU01000107">
    <property type="protein sequence ID" value="GBG31822.1"/>
    <property type="molecule type" value="Genomic_DNA"/>
</dbReference>
<sequence>MMQALDLPEDLSSISSDEETRDEDEDSGLSDVDANLIEDDLSYGSDSFEDEINRVIEADAAKRPQSARPGSARPASARPGGSRPRELNAQAKNTEPRAPLSAQREEEQANPDAGPEQDDDDLQDADASASSRDKTLPAKKVSARSSEVAEAPPKLKKLDTSRIKVETMDVNALQKPRPHTARASGGSPRKRFVFQRASGGTHTPRRPRPGTAQPHRSSRSEGQHGSKSRGGHSSHRKIRMRSPSPSQGVSPRPRTATIGGREPTDAMLRTDKRNAQLLAENLLLKAEVERLKKSQENESKPAHSIPQPTAEDMVQLRSLNHSVLLLVEDITRETGKPLVIHGLNYAQKIRCDLVLP</sequence>
<feature type="compositionally biased region" description="Acidic residues" evidence="1">
    <location>
        <begin position="16"/>
        <end position="28"/>
    </location>
</feature>
<dbReference type="Proteomes" id="UP000241890">
    <property type="component" value="Unassembled WGS sequence"/>
</dbReference>
<protein>
    <submittedName>
        <fullName evidence="2">Uncharacterized protein</fullName>
    </submittedName>
</protein>
<evidence type="ECO:0000313" key="2">
    <source>
        <dbReference type="EMBL" id="GBG31822.1"/>
    </source>
</evidence>
<accession>A0A2R5GLP4</accession>
<feature type="compositionally biased region" description="Basic residues" evidence="1">
    <location>
        <begin position="226"/>
        <end position="240"/>
    </location>
</feature>
<feature type="compositionally biased region" description="Basic and acidic residues" evidence="1">
    <location>
        <begin position="156"/>
        <end position="167"/>
    </location>
</feature>
<proteinExistence type="predicted"/>
<comment type="caution">
    <text evidence="2">The sequence shown here is derived from an EMBL/GenBank/DDBJ whole genome shotgun (WGS) entry which is preliminary data.</text>
</comment>
<name>A0A2R5GLP4_9STRA</name>
<feature type="compositionally biased region" description="Acidic residues" evidence="1">
    <location>
        <begin position="115"/>
        <end position="124"/>
    </location>
</feature>
<evidence type="ECO:0000256" key="1">
    <source>
        <dbReference type="SAM" id="MobiDB-lite"/>
    </source>
</evidence>
<organism evidence="2 3">
    <name type="scientific">Hondaea fermentalgiana</name>
    <dbReference type="NCBI Taxonomy" id="2315210"/>
    <lineage>
        <taxon>Eukaryota</taxon>
        <taxon>Sar</taxon>
        <taxon>Stramenopiles</taxon>
        <taxon>Bigyra</taxon>
        <taxon>Labyrinthulomycetes</taxon>
        <taxon>Thraustochytrida</taxon>
        <taxon>Thraustochytriidae</taxon>
        <taxon>Hondaea</taxon>
    </lineage>
</organism>
<feature type="compositionally biased region" description="Basic and acidic residues" evidence="1">
    <location>
        <begin position="51"/>
        <end position="62"/>
    </location>
</feature>
<dbReference type="InParanoid" id="A0A2R5GLP4"/>
<keyword evidence="3" id="KW-1185">Reference proteome</keyword>